<organism evidence="10 11">
    <name type="scientific">Neolecta irregularis (strain DAH-3)</name>
    <dbReference type="NCBI Taxonomy" id="1198029"/>
    <lineage>
        <taxon>Eukaryota</taxon>
        <taxon>Fungi</taxon>
        <taxon>Dikarya</taxon>
        <taxon>Ascomycota</taxon>
        <taxon>Taphrinomycotina</taxon>
        <taxon>Neolectales</taxon>
        <taxon>Neolectaceae</taxon>
        <taxon>Neolecta</taxon>
    </lineage>
</organism>
<comment type="similarity">
    <text evidence="2">Belongs to the SPCS2 family.</text>
</comment>
<comment type="subcellular location">
    <subcellularLocation>
        <location evidence="1">Endoplasmic reticulum membrane</location>
        <topology evidence="1">Multi-pass membrane protein</topology>
    </subcellularLocation>
</comment>
<sequence length="181" mass="20588">MSESRPNTSNLADLKNASDDAIAVYMNDKGYRQSNYLLDVRLALGYFAVLVAAATAGYDYLVGFQAAKFYTWIGAPSYFLLDGAMMLWTWLVEKKVVYVGEKDGKTIRISSHCGKFDPTYHLKLLVNPEHSRKTVEIKGVFPTWFTRDGIFVKEVFETWMDKAVKEVEKHTMAAKFSKKSE</sequence>
<dbReference type="PANTHER" id="PTHR13085">
    <property type="entry name" value="MICROSOMAL SIGNAL PEPTIDASE 25 KDA SUBUNIT"/>
    <property type="match status" value="1"/>
</dbReference>
<evidence type="ECO:0000313" key="10">
    <source>
        <dbReference type="EMBL" id="OLL26492.1"/>
    </source>
</evidence>
<dbReference type="PANTHER" id="PTHR13085:SF0">
    <property type="entry name" value="SIGNAL PEPTIDASE COMPLEX SUBUNIT 2"/>
    <property type="match status" value="1"/>
</dbReference>
<evidence type="ECO:0000256" key="1">
    <source>
        <dbReference type="ARBA" id="ARBA00004477"/>
    </source>
</evidence>
<dbReference type="GO" id="GO:0006465">
    <property type="term" value="P:signal peptide processing"/>
    <property type="evidence" value="ECO:0007669"/>
    <property type="project" value="InterPro"/>
</dbReference>
<evidence type="ECO:0000256" key="2">
    <source>
        <dbReference type="ARBA" id="ARBA00007324"/>
    </source>
</evidence>
<keyword evidence="6 9" id="KW-1133">Transmembrane helix</keyword>
<comment type="function">
    <text evidence="8">Component of the signal peptidase complex (SPC) which catalyzes the cleavage of N-terminal signal sequences from nascent proteins as they are translocated into the lumen of the endoplasmic reticulum. Enhances the enzymatic activity of SPC and facilitates the interactions between different components of the translocation site.</text>
</comment>
<comment type="caution">
    <text evidence="10">The sequence shown here is derived from an EMBL/GenBank/DDBJ whole genome shotgun (WGS) entry which is preliminary data.</text>
</comment>
<dbReference type="Proteomes" id="UP000186594">
    <property type="component" value="Unassembled WGS sequence"/>
</dbReference>
<evidence type="ECO:0000256" key="6">
    <source>
        <dbReference type="ARBA" id="ARBA00022989"/>
    </source>
</evidence>
<evidence type="ECO:0000256" key="9">
    <source>
        <dbReference type="SAM" id="Phobius"/>
    </source>
</evidence>
<evidence type="ECO:0000256" key="7">
    <source>
        <dbReference type="ARBA" id="ARBA00023136"/>
    </source>
</evidence>
<proteinExistence type="inferred from homology"/>
<dbReference type="AlphaFoldDB" id="A0A1U7LVB7"/>
<keyword evidence="11" id="KW-1185">Reference proteome</keyword>
<dbReference type="OMA" id="KHACDDA"/>
<keyword evidence="5" id="KW-0256">Endoplasmic reticulum</keyword>
<name>A0A1U7LVB7_NEOID</name>
<feature type="transmembrane region" description="Helical" evidence="9">
    <location>
        <begin position="69"/>
        <end position="92"/>
    </location>
</feature>
<keyword evidence="4 9" id="KW-0812">Transmembrane</keyword>
<gene>
    <name evidence="10" type="ORF">NEOLI_002329</name>
</gene>
<evidence type="ECO:0000256" key="3">
    <source>
        <dbReference type="ARBA" id="ARBA00017057"/>
    </source>
</evidence>
<accession>A0A1U7LVB7</accession>
<protein>
    <recommendedName>
        <fullName evidence="3">Signal peptidase complex subunit 2</fullName>
    </recommendedName>
</protein>
<dbReference type="GO" id="GO:0045047">
    <property type="term" value="P:protein targeting to ER"/>
    <property type="evidence" value="ECO:0007669"/>
    <property type="project" value="TreeGrafter"/>
</dbReference>
<dbReference type="Pfam" id="PF06703">
    <property type="entry name" value="SPC25"/>
    <property type="match status" value="1"/>
</dbReference>
<evidence type="ECO:0000313" key="11">
    <source>
        <dbReference type="Proteomes" id="UP000186594"/>
    </source>
</evidence>
<evidence type="ECO:0000256" key="8">
    <source>
        <dbReference type="ARBA" id="ARBA00045608"/>
    </source>
</evidence>
<reference evidence="10 11" key="1">
    <citation type="submission" date="2016-04" db="EMBL/GenBank/DDBJ databases">
        <title>Evolutionary innovation and constraint leading to complex multicellularity in the Ascomycota.</title>
        <authorList>
            <person name="Cisse O."/>
            <person name="Nguyen A."/>
            <person name="Hewitt D.A."/>
            <person name="Jedd G."/>
            <person name="Stajich J.E."/>
        </authorList>
    </citation>
    <scope>NUCLEOTIDE SEQUENCE [LARGE SCALE GENOMIC DNA]</scope>
    <source>
        <strain evidence="10 11">DAH-3</strain>
    </source>
</reference>
<dbReference type="GO" id="GO:0005787">
    <property type="term" value="C:signal peptidase complex"/>
    <property type="evidence" value="ECO:0007669"/>
    <property type="project" value="InterPro"/>
</dbReference>
<keyword evidence="7 9" id="KW-0472">Membrane</keyword>
<dbReference type="EMBL" id="LXFE01000176">
    <property type="protein sequence ID" value="OLL26492.1"/>
    <property type="molecule type" value="Genomic_DNA"/>
</dbReference>
<evidence type="ECO:0000256" key="5">
    <source>
        <dbReference type="ARBA" id="ARBA00022824"/>
    </source>
</evidence>
<dbReference type="OrthoDB" id="29558at2759"/>
<dbReference type="STRING" id="1198029.A0A1U7LVB7"/>
<dbReference type="InterPro" id="IPR009582">
    <property type="entry name" value="Spc2/SPCS2"/>
</dbReference>
<feature type="transmembrane region" description="Helical" evidence="9">
    <location>
        <begin position="36"/>
        <end position="57"/>
    </location>
</feature>
<evidence type="ECO:0000256" key="4">
    <source>
        <dbReference type="ARBA" id="ARBA00022692"/>
    </source>
</evidence>